<protein>
    <recommendedName>
        <fullName evidence="2">Anti-sigma factor antagonist</fullName>
    </recommendedName>
</protein>
<evidence type="ECO:0000313" key="5">
    <source>
        <dbReference type="Proteomes" id="UP001589797"/>
    </source>
</evidence>
<evidence type="ECO:0000256" key="1">
    <source>
        <dbReference type="ARBA" id="ARBA00009013"/>
    </source>
</evidence>
<dbReference type="Gene3D" id="3.30.750.24">
    <property type="entry name" value="STAS domain"/>
    <property type="match status" value="1"/>
</dbReference>
<dbReference type="SUPFAM" id="SSF52091">
    <property type="entry name" value="SpoIIaa-like"/>
    <property type="match status" value="1"/>
</dbReference>
<accession>A0ABV6FR62</accession>
<dbReference type="RefSeq" id="WP_382386798.1">
    <property type="nucleotide sequence ID" value="NZ_JBHLWI010000014.1"/>
</dbReference>
<comment type="caution">
    <text evidence="4">The sequence shown here is derived from an EMBL/GenBank/DDBJ whole genome shotgun (WGS) entry which is preliminary data.</text>
</comment>
<dbReference type="EMBL" id="JBHLWI010000014">
    <property type="protein sequence ID" value="MFC0262358.1"/>
    <property type="molecule type" value="Genomic_DNA"/>
</dbReference>
<dbReference type="CDD" id="cd07043">
    <property type="entry name" value="STAS_anti-anti-sigma_factors"/>
    <property type="match status" value="1"/>
</dbReference>
<dbReference type="InterPro" id="IPR002645">
    <property type="entry name" value="STAS_dom"/>
</dbReference>
<name>A0ABV6FR62_9BACT</name>
<dbReference type="PROSITE" id="PS50801">
    <property type="entry name" value="STAS"/>
    <property type="match status" value="1"/>
</dbReference>
<evidence type="ECO:0000256" key="2">
    <source>
        <dbReference type="RuleBase" id="RU003749"/>
    </source>
</evidence>
<evidence type="ECO:0000259" key="3">
    <source>
        <dbReference type="PROSITE" id="PS50801"/>
    </source>
</evidence>
<dbReference type="Pfam" id="PF01740">
    <property type="entry name" value="STAS"/>
    <property type="match status" value="1"/>
</dbReference>
<gene>
    <name evidence="4" type="ORF">ACFFIP_06650</name>
</gene>
<feature type="domain" description="STAS" evidence="3">
    <location>
        <begin position="2"/>
        <end position="111"/>
    </location>
</feature>
<dbReference type="InterPro" id="IPR036513">
    <property type="entry name" value="STAS_dom_sf"/>
</dbReference>
<dbReference type="Proteomes" id="UP001589797">
    <property type="component" value="Unassembled WGS sequence"/>
</dbReference>
<reference evidence="4 5" key="1">
    <citation type="submission" date="2024-09" db="EMBL/GenBank/DDBJ databases">
        <authorList>
            <person name="Sun Q."/>
            <person name="Mori K."/>
        </authorList>
    </citation>
    <scope>NUCLEOTIDE SEQUENCE [LARGE SCALE GENOMIC DNA]</scope>
    <source>
        <strain evidence="4 5">CCM 7650</strain>
    </source>
</reference>
<dbReference type="PANTHER" id="PTHR33495">
    <property type="entry name" value="ANTI-SIGMA FACTOR ANTAGONIST TM_1081-RELATED-RELATED"/>
    <property type="match status" value="1"/>
</dbReference>
<keyword evidence="5" id="KW-1185">Reference proteome</keyword>
<dbReference type="InterPro" id="IPR003658">
    <property type="entry name" value="Anti-sigma_ant"/>
</dbReference>
<dbReference type="NCBIfam" id="TIGR00377">
    <property type="entry name" value="ant_ant_sig"/>
    <property type="match status" value="1"/>
</dbReference>
<sequence length="112" mass="12287">MLNIEHKTTGDYSVLMLSGEVDASNSVDLDAAIQRMLGEGVQKLLVDGSKLEYISSAGLGVFMSYLEEFQEKNIRLAIFGLLEKVHQVFIILGLDKLILIKSTQEEALAAIS</sequence>
<proteinExistence type="inferred from homology"/>
<evidence type="ECO:0000313" key="4">
    <source>
        <dbReference type="EMBL" id="MFC0262358.1"/>
    </source>
</evidence>
<comment type="similarity">
    <text evidence="1 2">Belongs to the anti-sigma-factor antagonist family.</text>
</comment>
<organism evidence="4 5">
    <name type="scientific">Fontibacter flavus</name>
    <dbReference type="NCBI Taxonomy" id="654838"/>
    <lineage>
        <taxon>Bacteria</taxon>
        <taxon>Pseudomonadati</taxon>
        <taxon>Bacteroidota</taxon>
        <taxon>Cytophagia</taxon>
        <taxon>Cytophagales</taxon>
        <taxon>Cyclobacteriaceae</taxon>
        <taxon>Fontibacter</taxon>
    </lineage>
</organism>